<keyword evidence="3" id="KW-1185">Reference proteome</keyword>
<protein>
    <recommendedName>
        <fullName evidence="4">SAM domain-containing protein</fullName>
    </recommendedName>
</protein>
<dbReference type="AlphaFoldDB" id="A0A834XKF4"/>
<feature type="region of interest" description="Disordered" evidence="1">
    <location>
        <begin position="174"/>
        <end position="202"/>
    </location>
</feature>
<sequence>MENENDNDRNFLLDVLESWGLGSYIDNFHDKNIKNKEELLRILPRDVDRIIPHGSNRLEFWNHWVPFFRQNVKMPDELDYVYSSNNVTVIRMKLLEECSKERIGKILNKHYESQCILKDYQEKKNLNYDNRIVEIIVRDVIDISQKYWTDDHYKEISESIINIFEGEQLETYYEPNGGNPNITQSKGKKDDEDDNPAGATKQTKTRGISVLKTINSLVVCVATEADLRTTINKKILESKNEPIQPYIIAVCNNEYPDEAEKVYVVLDSHKYEVKTGKEAIDLCYKLFHVLGLKYPLESYHIWELISQGLYKCGSTSNIKIPGDMIKHFKAAKQKIY</sequence>
<proteinExistence type="predicted"/>
<organism evidence="2 3">
    <name type="scientific">Aphidius gifuensis</name>
    <name type="common">Parasitoid wasp</name>
    <dbReference type="NCBI Taxonomy" id="684658"/>
    <lineage>
        <taxon>Eukaryota</taxon>
        <taxon>Metazoa</taxon>
        <taxon>Ecdysozoa</taxon>
        <taxon>Arthropoda</taxon>
        <taxon>Hexapoda</taxon>
        <taxon>Insecta</taxon>
        <taxon>Pterygota</taxon>
        <taxon>Neoptera</taxon>
        <taxon>Endopterygota</taxon>
        <taxon>Hymenoptera</taxon>
        <taxon>Apocrita</taxon>
        <taxon>Ichneumonoidea</taxon>
        <taxon>Braconidae</taxon>
        <taxon>Aphidiinae</taxon>
        <taxon>Aphidius</taxon>
    </lineage>
</organism>
<accession>A0A834XKF4</accession>
<dbReference type="Proteomes" id="UP000639338">
    <property type="component" value="Unassembled WGS sequence"/>
</dbReference>
<dbReference type="OrthoDB" id="7698488at2759"/>
<comment type="caution">
    <text evidence="2">The sequence shown here is derived from an EMBL/GenBank/DDBJ whole genome shotgun (WGS) entry which is preliminary data.</text>
</comment>
<evidence type="ECO:0008006" key="4">
    <source>
        <dbReference type="Google" id="ProtNLM"/>
    </source>
</evidence>
<gene>
    <name evidence="2" type="ORF">HCN44_003499</name>
</gene>
<evidence type="ECO:0000313" key="2">
    <source>
        <dbReference type="EMBL" id="KAF7987636.1"/>
    </source>
</evidence>
<evidence type="ECO:0000313" key="3">
    <source>
        <dbReference type="Proteomes" id="UP000639338"/>
    </source>
</evidence>
<name>A0A834XKF4_APHGI</name>
<reference evidence="2 3" key="1">
    <citation type="submission" date="2020-08" db="EMBL/GenBank/DDBJ databases">
        <title>Aphidius gifuensis genome sequencing and assembly.</title>
        <authorList>
            <person name="Du Z."/>
        </authorList>
    </citation>
    <scope>NUCLEOTIDE SEQUENCE [LARGE SCALE GENOMIC DNA]</scope>
    <source>
        <strain evidence="2">YNYX2018</strain>
        <tissue evidence="2">Adults</tissue>
    </source>
</reference>
<dbReference type="EMBL" id="JACMRX010000006">
    <property type="protein sequence ID" value="KAF7987636.1"/>
    <property type="molecule type" value="Genomic_DNA"/>
</dbReference>
<evidence type="ECO:0000256" key="1">
    <source>
        <dbReference type="SAM" id="MobiDB-lite"/>
    </source>
</evidence>